<feature type="domain" description="Rho-GAP" evidence="5">
    <location>
        <begin position="404"/>
        <end position="603"/>
    </location>
</feature>
<protein>
    <submittedName>
        <fullName evidence="6">Rho GTPase-activating protein REN1</fullName>
    </submittedName>
</protein>
<keyword evidence="1" id="KW-0343">GTPase activation</keyword>
<dbReference type="Pfam" id="PF00169">
    <property type="entry name" value="PH"/>
    <property type="match status" value="1"/>
</dbReference>
<dbReference type="CDD" id="cd00159">
    <property type="entry name" value="RhoGAP"/>
    <property type="match status" value="1"/>
</dbReference>
<feature type="region of interest" description="Disordered" evidence="3">
    <location>
        <begin position="606"/>
        <end position="687"/>
    </location>
</feature>
<keyword evidence="2" id="KW-0175">Coiled coil</keyword>
<feature type="compositionally biased region" description="Basic and acidic residues" evidence="3">
    <location>
        <begin position="1155"/>
        <end position="1171"/>
    </location>
</feature>
<dbReference type="InterPro" id="IPR025757">
    <property type="entry name" value="MIP1_Leuzipper"/>
</dbReference>
<evidence type="ECO:0000259" key="5">
    <source>
        <dbReference type="PROSITE" id="PS50238"/>
    </source>
</evidence>
<reference evidence="6" key="1">
    <citation type="submission" date="2020-06" db="EMBL/GenBank/DDBJ databases">
        <authorList>
            <person name="Li T."/>
            <person name="Hu X."/>
            <person name="Zhang T."/>
            <person name="Song X."/>
            <person name="Zhang H."/>
            <person name="Dai N."/>
            <person name="Sheng W."/>
            <person name="Hou X."/>
            <person name="Wei L."/>
        </authorList>
    </citation>
    <scope>NUCLEOTIDE SEQUENCE</scope>
    <source>
        <strain evidence="6">KEN8</strain>
        <tissue evidence="6">Leaf</tissue>
    </source>
</reference>
<dbReference type="InterPro" id="IPR011993">
    <property type="entry name" value="PH-like_dom_sf"/>
</dbReference>
<feature type="compositionally biased region" description="Polar residues" evidence="3">
    <location>
        <begin position="1133"/>
        <end position="1142"/>
    </location>
</feature>
<dbReference type="AlphaFoldDB" id="A0AAW2J4S2"/>
<feature type="compositionally biased region" description="Polar residues" evidence="3">
    <location>
        <begin position="67"/>
        <end position="88"/>
    </location>
</feature>
<evidence type="ECO:0000313" key="6">
    <source>
        <dbReference type="EMBL" id="KAL0289476.1"/>
    </source>
</evidence>
<comment type="caution">
    <text evidence="6">The sequence shown here is derived from an EMBL/GenBank/DDBJ whole genome shotgun (WGS) entry which is preliminary data.</text>
</comment>
<feature type="compositionally biased region" description="Acidic residues" evidence="3">
    <location>
        <begin position="614"/>
        <end position="654"/>
    </location>
</feature>
<dbReference type="PROSITE" id="PS50003">
    <property type="entry name" value="PH_DOMAIN"/>
    <property type="match status" value="1"/>
</dbReference>
<evidence type="ECO:0000256" key="1">
    <source>
        <dbReference type="ARBA" id="ARBA00022468"/>
    </source>
</evidence>
<feature type="compositionally biased region" description="Basic and acidic residues" evidence="3">
    <location>
        <begin position="982"/>
        <end position="997"/>
    </location>
</feature>
<feature type="compositionally biased region" description="Low complexity" evidence="3">
    <location>
        <begin position="674"/>
        <end position="683"/>
    </location>
</feature>
<dbReference type="InterPro" id="IPR008936">
    <property type="entry name" value="Rho_GTPase_activation_prot"/>
</dbReference>
<dbReference type="InterPro" id="IPR000198">
    <property type="entry name" value="RhoGAP_dom"/>
</dbReference>
<dbReference type="Pfam" id="PF00620">
    <property type="entry name" value="RhoGAP"/>
    <property type="match status" value="1"/>
</dbReference>
<dbReference type="SUPFAM" id="SSF50729">
    <property type="entry name" value="PH domain-like"/>
    <property type="match status" value="1"/>
</dbReference>
<feature type="domain" description="PH" evidence="4">
    <location>
        <begin position="279"/>
        <end position="316"/>
    </location>
</feature>
<evidence type="ECO:0000259" key="4">
    <source>
        <dbReference type="PROSITE" id="PS50003"/>
    </source>
</evidence>
<organism evidence="6">
    <name type="scientific">Sesamum calycinum</name>
    <dbReference type="NCBI Taxonomy" id="2727403"/>
    <lineage>
        <taxon>Eukaryota</taxon>
        <taxon>Viridiplantae</taxon>
        <taxon>Streptophyta</taxon>
        <taxon>Embryophyta</taxon>
        <taxon>Tracheophyta</taxon>
        <taxon>Spermatophyta</taxon>
        <taxon>Magnoliopsida</taxon>
        <taxon>eudicotyledons</taxon>
        <taxon>Gunneridae</taxon>
        <taxon>Pentapetalae</taxon>
        <taxon>asterids</taxon>
        <taxon>lamiids</taxon>
        <taxon>Lamiales</taxon>
        <taxon>Pedaliaceae</taxon>
        <taxon>Sesamum</taxon>
    </lineage>
</organism>
<dbReference type="GO" id="GO:0007165">
    <property type="term" value="P:signal transduction"/>
    <property type="evidence" value="ECO:0007669"/>
    <property type="project" value="InterPro"/>
</dbReference>
<dbReference type="Gene3D" id="1.10.555.10">
    <property type="entry name" value="Rho GTPase activation protein"/>
    <property type="match status" value="1"/>
</dbReference>
<dbReference type="InterPro" id="IPR052799">
    <property type="entry name" value="Rho_GAP_Regulators"/>
</dbReference>
<evidence type="ECO:0000256" key="2">
    <source>
        <dbReference type="SAM" id="Coils"/>
    </source>
</evidence>
<feature type="compositionally biased region" description="Basic and acidic residues" evidence="3">
    <location>
        <begin position="786"/>
        <end position="795"/>
    </location>
</feature>
<feature type="coiled-coil region" evidence="2">
    <location>
        <begin position="862"/>
        <end position="934"/>
    </location>
</feature>
<feature type="region of interest" description="Disordered" evidence="3">
    <location>
        <begin position="1079"/>
        <end position="1171"/>
    </location>
</feature>
<feature type="region of interest" description="Disordered" evidence="3">
    <location>
        <begin position="1"/>
        <end position="90"/>
    </location>
</feature>
<proteinExistence type="predicted"/>
<sequence length="1205" mass="132162">MMTNSDSKPNPSNETQTRSSDSKSEPAGGGQPAEHVPYPKLEPDDVAPVPDTWSSTSSGSGEAPRSMSDQNTGGYVNATSMPTGSNPYVSADPAPASPMKHNMDKVKDVLGRLGKKAAEAGKKAEDLAGDVWQHLKTGPSVADAAVGKIAQGTKVLAEGGYEKIFQNTFQNVPVIIHFHTKIGEEVHMSYYKVVIPLNQLTAVNATRSKSNPAEKYIQLISVDNHEFWFMGFMTYDSAVKSLVGCNADSSPSLAEGGSSKNEPPSPPEPPGTALHGGSKVYKSGPLFLSSKGIGWTSWKKRWFILTKTSLVFYRSDPSVVPQKGSEVNLTLGGIDLNSSGSVVVKEDKKLLTVLFTDGRWTSFHTQVSPLFIAPDLYYCVFLSLLKAKDRQSAKSLVIGRPVLLALEDIDGTPSFLEKALRFLEEHGVNTEGILRQAADVEDVERRIQEYEKGKGEFSPDEDAHVIADCIKYVLRELPSSPVPASCCKALLEACRTERSMRVNAMRSAICETFPEPNRRLLQRILMMMQTVASHKAVNRMSISAVAACMAPLLLRPLLHGECELDNDFDVGGDGSVLLLQAAAAANHAQAIVITLLEEYDNIFGDGSTTHEPYTDSEESGSESEEITDDDSFDEEDEDEEVTEDSDYDVDEDFEHESTPASSETGEIQCGIKASGSQSSGSCSPQVGDVLDASQSLLSSQRQTSLRQRNSAEGLDNVLHLDDAKTQSSFSSEISGDDFTETSLVQVPFELLHGPARSIRRPAVWGRTPAKKNLSMESIDVVPEDGAETRKLESVKTDSQTRTSNEATVKSLLQDSLESRKQYLNERRLALEKDSIEHRFDLDAPHSCRVVLSGKTSFRSTMVARLQEQLQKEMDLKMALEAGQGISQLPLSVSSLVDEKMKAQLEEIAQAEEDVMNFRKKADDLESQFNEQREQNSRIGHHISNQLHQNPTHQPKSKEKQIEAAVLAISSTSDNFSRNKHQSHLDKSYSDKDKKRESQTSSNIPLPLNQQTDAAQIPKAVGVRNSASDVETGTNKAGTAMSRKSSTKGEGNSNSTSSALSKLTHRLTFLKERRSQIATELQNLDKGRTSHPVPNPEQGRGSEHRQSGENLDKNQESKRQSSAKSQELEKNESRQNPNGQLAQNVDKGRKLGGHAGLERGKSESLERGKSESRERVVFLLNSLKYRHMIDACLEQNYGSDVQLYSI</sequence>
<dbReference type="PANTHER" id="PTHR46265">
    <property type="entry name" value="RHO GTPASE-ACTIVATING PROTEIN 7"/>
    <property type="match status" value="1"/>
</dbReference>
<dbReference type="SMART" id="SM00324">
    <property type="entry name" value="RhoGAP"/>
    <property type="match status" value="1"/>
</dbReference>
<feature type="compositionally biased region" description="Polar residues" evidence="3">
    <location>
        <begin position="1024"/>
        <end position="1059"/>
    </location>
</feature>
<dbReference type="Pfam" id="PF14389">
    <property type="entry name" value="Lzipper-MIP1"/>
    <property type="match status" value="1"/>
</dbReference>
<feature type="region of interest" description="Disordered" evidence="3">
    <location>
        <begin position="972"/>
        <end position="1059"/>
    </location>
</feature>
<dbReference type="EMBL" id="JACGWM010001690">
    <property type="protein sequence ID" value="KAL0289476.1"/>
    <property type="molecule type" value="Genomic_DNA"/>
</dbReference>
<reference evidence="6" key="2">
    <citation type="journal article" date="2024" name="Plant">
        <title>Genomic evolution and insights into agronomic trait innovations of Sesamum species.</title>
        <authorList>
            <person name="Miao H."/>
            <person name="Wang L."/>
            <person name="Qu L."/>
            <person name="Liu H."/>
            <person name="Sun Y."/>
            <person name="Le M."/>
            <person name="Wang Q."/>
            <person name="Wei S."/>
            <person name="Zheng Y."/>
            <person name="Lin W."/>
            <person name="Duan Y."/>
            <person name="Cao H."/>
            <person name="Xiong S."/>
            <person name="Wang X."/>
            <person name="Wei L."/>
            <person name="Li C."/>
            <person name="Ma Q."/>
            <person name="Ju M."/>
            <person name="Zhao R."/>
            <person name="Li G."/>
            <person name="Mu C."/>
            <person name="Tian Q."/>
            <person name="Mei H."/>
            <person name="Zhang T."/>
            <person name="Gao T."/>
            <person name="Zhang H."/>
        </authorList>
    </citation>
    <scope>NUCLEOTIDE SEQUENCE</scope>
    <source>
        <strain evidence="6">KEN8</strain>
    </source>
</reference>
<feature type="compositionally biased region" description="Polar residues" evidence="3">
    <location>
        <begin position="998"/>
        <end position="1013"/>
    </location>
</feature>
<dbReference type="Gene3D" id="2.30.29.30">
    <property type="entry name" value="Pleckstrin-homology domain (PH domain)/Phosphotyrosine-binding domain (PTB)"/>
    <property type="match status" value="2"/>
</dbReference>
<dbReference type="GO" id="GO:0005096">
    <property type="term" value="F:GTPase activator activity"/>
    <property type="evidence" value="ECO:0007669"/>
    <property type="project" value="UniProtKB-KW"/>
</dbReference>
<feature type="compositionally biased region" description="Polar residues" evidence="3">
    <location>
        <begin position="796"/>
        <end position="805"/>
    </location>
</feature>
<feature type="compositionally biased region" description="Basic and acidic residues" evidence="3">
    <location>
        <begin position="1099"/>
        <end position="1118"/>
    </location>
</feature>
<feature type="compositionally biased region" description="Polar residues" evidence="3">
    <location>
        <begin position="1"/>
        <end position="19"/>
    </location>
</feature>
<dbReference type="InterPro" id="IPR001849">
    <property type="entry name" value="PH_domain"/>
</dbReference>
<dbReference type="SUPFAM" id="SSF48350">
    <property type="entry name" value="GTPase activation domain, GAP"/>
    <property type="match status" value="1"/>
</dbReference>
<evidence type="ECO:0000256" key="3">
    <source>
        <dbReference type="SAM" id="MobiDB-lite"/>
    </source>
</evidence>
<gene>
    <name evidence="6" type="ORF">Scaly_2702800</name>
</gene>
<dbReference type="PANTHER" id="PTHR46265:SF2">
    <property type="entry name" value="RHO GTPASE-ACTIVATING PROTEIN 7"/>
    <property type="match status" value="1"/>
</dbReference>
<feature type="region of interest" description="Disordered" evidence="3">
    <location>
        <begin position="251"/>
        <end position="275"/>
    </location>
</feature>
<accession>A0AAW2J4S2</accession>
<dbReference type="PROSITE" id="PS50238">
    <property type="entry name" value="RHOGAP"/>
    <property type="match status" value="1"/>
</dbReference>
<feature type="region of interest" description="Disordered" evidence="3">
    <location>
        <begin position="785"/>
        <end position="805"/>
    </location>
</feature>
<name>A0AAW2J4S2_9LAMI</name>